<dbReference type="RefSeq" id="XP_005759703.1">
    <property type="nucleotide sequence ID" value="XM_005759646.1"/>
</dbReference>
<evidence type="ECO:0000313" key="2">
    <source>
        <dbReference type="Proteomes" id="UP000013827"/>
    </source>
</evidence>
<organism evidence="1 2">
    <name type="scientific">Emiliania huxleyi (strain CCMP1516)</name>
    <dbReference type="NCBI Taxonomy" id="280463"/>
    <lineage>
        <taxon>Eukaryota</taxon>
        <taxon>Haptista</taxon>
        <taxon>Haptophyta</taxon>
        <taxon>Prymnesiophyceae</taxon>
        <taxon>Isochrysidales</taxon>
        <taxon>Noelaerhabdaceae</taxon>
        <taxon>Emiliania</taxon>
    </lineage>
</organism>
<protein>
    <recommendedName>
        <fullName evidence="3">MATH domain-containing protein</fullName>
    </recommendedName>
</protein>
<evidence type="ECO:0000313" key="1">
    <source>
        <dbReference type="EnsemblProtists" id="EOD07274"/>
    </source>
</evidence>
<keyword evidence="2" id="KW-1185">Reference proteome</keyword>
<dbReference type="HOGENOM" id="CLU_2890492_0_0_1"/>
<dbReference type="AlphaFoldDB" id="A0A0D3I7N9"/>
<reference evidence="2" key="1">
    <citation type="journal article" date="2013" name="Nature">
        <title>Pan genome of the phytoplankton Emiliania underpins its global distribution.</title>
        <authorList>
            <person name="Read B.A."/>
            <person name="Kegel J."/>
            <person name="Klute M.J."/>
            <person name="Kuo A."/>
            <person name="Lefebvre S.C."/>
            <person name="Maumus F."/>
            <person name="Mayer C."/>
            <person name="Miller J."/>
            <person name="Monier A."/>
            <person name="Salamov A."/>
            <person name="Young J."/>
            <person name="Aguilar M."/>
            <person name="Claverie J.M."/>
            <person name="Frickenhaus S."/>
            <person name="Gonzalez K."/>
            <person name="Herman E.K."/>
            <person name="Lin Y.C."/>
            <person name="Napier J."/>
            <person name="Ogata H."/>
            <person name="Sarno A.F."/>
            <person name="Shmutz J."/>
            <person name="Schroeder D."/>
            <person name="de Vargas C."/>
            <person name="Verret F."/>
            <person name="von Dassow P."/>
            <person name="Valentin K."/>
            <person name="Van de Peer Y."/>
            <person name="Wheeler G."/>
            <person name="Dacks J.B."/>
            <person name="Delwiche C.F."/>
            <person name="Dyhrman S.T."/>
            <person name="Glockner G."/>
            <person name="John U."/>
            <person name="Richards T."/>
            <person name="Worden A.Z."/>
            <person name="Zhang X."/>
            <person name="Grigoriev I.V."/>
            <person name="Allen A.E."/>
            <person name="Bidle K."/>
            <person name="Borodovsky M."/>
            <person name="Bowler C."/>
            <person name="Brownlee C."/>
            <person name="Cock J.M."/>
            <person name="Elias M."/>
            <person name="Gladyshev V.N."/>
            <person name="Groth M."/>
            <person name="Guda C."/>
            <person name="Hadaegh A."/>
            <person name="Iglesias-Rodriguez M.D."/>
            <person name="Jenkins J."/>
            <person name="Jones B.M."/>
            <person name="Lawson T."/>
            <person name="Leese F."/>
            <person name="Lindquist E."/>
            <person name="Lobanov A."/>
            <person name="Lomsadze A."/>
            <person name="Malik S.B."/>
            <person name="Marsh M.E."/>
            <person name="Mackinder L."/>
            <person name="Mock T."/>
            <person name="Mueller-Roeber B."/>
            <person name="Pagarete A."/>
            <person name="Parker M."/>
            <person name="Probert I."/>
            <person name="Quesneville H."/>
            <person name="Raines C."/>
            <person name="Rensing S.A."/>
            <person name="Riano-Pachon D.M."/>
            <person name="Richier S."/>
            <person name="Rokitta S."/>
            <person name="Shiraiwa Y."/>
            <person name="Soanes D.M."/>
            <person name="van der Giezen M."/>
            <person name="Wahlund T.M."/>
            <person name="Williams B."/>
            <person name="Wilson W."/>
            <person name="Wolfe G."/>
            <person name="Wurch L.L."/>
        </authorList>
    </citation>
    <scope>NUCLEOTIDE SEQUENCE</scope>
</reference>
<reference evidence="1" key="2">
    <citation type="submission" date="2024-10" db="UniProtKB">
        <authorList>
            <consortium name="EnsemblProtists"/>
        </authorList>
    </citation>
    <scope>IDENTIFICATION</scope>
</reference>
<dbReference type="EnsemblProtists" id="EOD07274">
    <property type="protein sequence ID" value="EOD07274"/>
    <property type="gene ID" value="EMIHUDRAFT_198668"/>
</dbReference>
<dbReference type="Proteomes" id="UP000013827">
    <property type="component" value="Unassembled WGS sequence"/>
</dbReference>
<sequence length="63" mass="7184">MGDFQWAWKVTSARAAGEENFELGLPFTLDHAHAKGVFSHFNESPESIVCHLHIKPNRNTRSY</sequence>
<dbReference type="PaxDb" id="2903-EOD07274"/>
<name>A0A0D3I7N9_EMIH1</name>
<evidence type="ECO:0008006" key="3">
    <source>
        <dbReference type="Google" id="ProtNLM"/>
    </source>
</evidence>
<accession>A0A0D3I7N9</accession>
<proteinExistence type="predicted"/>
<dbReference type="KEGG" id="ehx:EMIHUDRAFT_198668"/>
<dbReference type="GeneID" id="17253449"/>